<feature type="transmembrane region" description="Helical" evidence="2">
    <location>
        <begin position="123"/>
        <end position="144"/>
    </location>
</feature>
<keyword evidence="2" id="KW-1133">Transmembrane helix</keyword>
<feature type="region of interest" description="Disordered" evidence="1">
    <location>
        <begin position="1"/>
        <end position="90"/>
    </location>
</feature>
<evidence type="ECO:0000256" key="2">
    <source>
        <dbReference type="SAM" id="Phobius"/>
    </source>
</evidence>
<evidence type="ECO:0000256" key="1">
    <source>
        <dbReference type="SAM" id="MobiDB-lite"/>
    </source>
</evidence>
<reference evidence="4 5" key="1">
    <citation type="journal article" date="2015" name="Genome Announc.">
        <title>Expanding the biotechnology potential of lactobacilli through comparative genomics of 213 strains and associated genera.</title>
        <authorList>
            <person name="Sun Z."/>
            <person name="Harris H.M."/>
            <person name="McCann A."/>
            <person name="Guo C."/>
            <person name="Argimon S."/>
            <person name="Zhang W."/>
            <person name="Yang X."/>
            <person name="Jeffery I.B."/>
            <person name="Cooney J.C."/>
            <person name="Kagawa T.F."/>
            <person name="Liu W."/>
            <person name="Song Y."/>
            <person name="Salvetti E."/>
            <person name="Wrobel A."/>
            <person name="Rasinkangas P."/>
            <person name="Parkhill J."/>
            <person name="Rea M.C."/>
            <person name="O'Sullivan O."/>
            <person name="Ritari J."/>
            <person name="Douillard F.P."/>
            <person name="Paul Ross R."/>
            <person name="Yang R."/>
            <person name="Briner A.E."/>
            <person name="Felis G.E."/>
            <person name="de Vos W.M."/>
            <person name="Barrangou R."/>
            <person name="Klaenhammer T.R."/>
            <person name="Caufield P.W."/>
            <person name="Cui Y."/>
            <person name="Zhang H."/>
            <person name="O'Toole P.W."/>
        </authorList>
    </citation>
    <scope>NUCLEOTIDE SEQUENCE [LARGE SCALE GENOMIC DNA]</scope>
    <source>
        <strain evidence="4 5">DSM 7090</strain>
    </source>
</reference>
<feature type="region of interest" description="Disordered" evidence="1">
    <location>
        <begin position="309"/>
        <end position="338"/>
    </location>
</feature>
<dbReference type="Pfam" id="PF13240">
    <property type="entry name" value="Zn_Ribbon_1"/>
    <property type="match status" value="1"/>
</dbReference>
<sequence length="428" mass="47045">MQCPDCGAENPDGSKFCTSCGKKLFEPSQTETTDFSATTYDETSEQTMNQSAPEPEPQQPAEPTMYMPPVIPAPTSTATAPIDDTAPQSRQTYADPTQFQVVSEGAASPTPHKKRSSHKAFKIVAIILLTIVLGAGIGIGAWAWNANQKNNARKDEVVKLEDSYKSQVDAIEVNPTSESDRSALLDSYKQLADLQDKITKDQESGKFKLADGSDDSGLEAVTSSISDKQKKIFDWFNNDYKTRLKANSFDESASADSIDETTLNNQLDALNKLKSDLDDEKIIWTNNPSKDSDYDSYVNKVKEQLTKGNSLKKDLKKKADKDKQDAEKEKRSSETATQKWVGTYSGMGTDNKKLEIVLKSDGSVTYREGDTKVTEGTWSGDENTIKISFGGKISTRSEPFTITSKDGGRTIAVSSDSGTWQTDYLTKR</sequence>
<evidence type="ECO:0000313" key="4">
    <source>
        <dbReference type="EMBL" id="KRO02306.1"/>
    </source>
</evidence>
<dbReference type="EMBL" id="JQCP01000002">
    <property type="protein sequence ID" value="KRO02306.1"/>
    <property type="molecule type" value="Genomic_DNA"/>
</dbReference>
<feature type="compositionally biased region" description="Polar residues" evidence="1">
    <location>
        <begin position="27"/>
        <end position="51"/>
    </location>
</feature>
<dbReference type="InterPro" id="IPR026870">
    <property type="entry name" value="Zinc_ribbon_dom"/>
</dbReference>
<evidence type="ECO:0000259" key="3">
    <source>
        <dbReference type="Pfam" id="PF13240"/>
    </source>
</evidence>
<accession>A0ABR5Q0Z4</accession>
<feature type="compositionally biased region" description="Basic and acidic residues" evidence="1">
    <location>
        <begin position="309"/>
        <end position="333"/>
    </location>
</feature>
<dbReference type="Proteomes" id="UP000051927">
    <property type="component" value="Unassembled WGS sequence"/>
</dbReference>
<proteinExistence type="predicted"/>
<organism evidence="4 5">
    <name type="scientific">Lancefieldella rimae</name>
    <dbReference type="NCBI Taxonomy" id="1383"/>
    <lineage>
        <taxon>Bacteria</taxon>
        <taxon>Bacillati</taxon>
        <taxon>Actinomycetota</taxon>
        <taxon>Coriobacteriia</taxon>
        <taxon>Coriobacteriales</taxon>
        <taxon>Atopobiaceae</taxon>
        <taxon>Lancefieldella</taxon>
    </lineage>
</organism>
<dbReference type="GeneID" id="84904536"/>
<feature type="domain" description="Zinc-ribbon" evidence="3">
    <location>
        <begin position="3"/>
        <end position="24"/>
    </location>
</feature>
<evidence type="ECO:0000313" key="5">
    <source>
        <dbReference type="Proteomes" id="UP000051927"/>
    </source>
</evidence>
<keyword evidence="2" id="KW-0812">Transmembrane</keyword>
<keyword evidence="5" id="KW-1185">Reference proteome</keyword>
<name>A0ABR5Q0Z4_9ACTN</name>
<keyword evidence="2" id="KW-0472">Membrane</keyword>
<protein>
    <recommendedName>
        <fullName evidence="3">Zinc-ribbon domain-containing protein</fullName>
    </recommendedName>
</protein>
<gene>
    <name evidence="4" type="ORF">IV60_GL000736</name>
</gene>
<dbReference type="RefSeq" id="WP_003148866.1">
    <property type="nucleotide sequence ID" value="NZ_JQCP01000002.1"/>
</dbReference>
<comment type="caution">
    <text evidence="4">The sequence shown here is derived from an EMBL/GenBank/DDBJ whole genome shotgun (WGS) entry which is preliminary data.</text>
</comment>